<dbReference type="CDD" id="cd07477">
    <property type="entry name" value="Peptidases_S8_Subtilisin_subset"/>
    <property type="match status" value="1"/>
</dbReference>
<name>A0AAV3UHN1_9EURY</name>
<protein>
    <submittedName>
        <fullName evidence="9">Subtilisin AprE</fullName>
    </submittedName>
</protein>
<organism evidence="9 10">
    <name type="scientific">Haladaptatus pallidirubidus</name>
    <dbReference type="NCBI Taxonomy" id="1008152"/>
    <lineage>
        <taxon>Archaea</taxon>
        <taxon>Methanobacteriati</taxon>
        <taxon>Methanobacteriota</taxon>
        <taxon>Stenosarchaea group</taxon>
        <taxon>Halobacteria</taxon>
        <taxon>Halobacteriales</taxon>
        <taxon>Haladaptataceae</taxon>
        <taxon>Haladaptatus</taxon>
    </lineage>
</organism>
<feature type="active site" description="Charge relay system" evidence="6">
    <location>
        <position position="321"/>
    </location>
</feature>
<evidence type="ECO:0000256" key="6">
    <source>
        <dbReference type="PROSITE-ProRule" id="PRU01240"/>
    </source>
</evidence>
<proteinExistence type="inferred from homology"/>
<feature type="domain" description="Peptidase S8/S53" evidence="8">
    <location>
        <begin position="122"/>
        <end position="359"/>
    </location>
</feature>
<evidence type="ECO:0000259" key="8">
    <source>
        <dbReference type="Pfam" id="PF00082"/>
    </source>
</evidence>
<dbReference type="InterPro" id="IPR050131">
    <property type="entry name" value="Peptidase_S8_subtilisin-like"/>
</dbReference>
<dbReference type="RefSeq" id="WP_227777135.1">
    <property type="nucleotide sequence ID" value="NZ_BAABKX010000002.1"/>
</dbReference>
<keyword evidence="4 6" id="KW-0378">Hydrolase</keyword>
<dbReference type="GO" id="GO:0004252">
    <property type="term" value="F:serine-type endopeptidase activity"/>
    <property type="evidence" value="ECO:0007669"/>
    <property type="project" value="UniProtKB-UniRule"/>
</dbReference>
<dbReference type="Gene3D" id="3.40.50.200">
    <property type="entry name" value="Peptidase S8/S53 domain"/>
    <property type="match status" value="1"/>
</dbReference>
<dbReference type="Gene3D" id="3.30.70.80">
    <property type="entry name" value="Peptidase S8 propeptide/proteinase inhibitor I9"/>
    <property type="match status" value="1"/>
</dbReference>
<dbReference type="InterPro" id="IPR006311">
    <property type="entry name" value="TAT_signal"/>
</dbReference>
<dbReference type="GO" id="GO:0006508">
    <property type="term" value="P:proteolysis"/>
    <property type="evidence" value="ECO:0007669"/>
    <property type="project" value="UniProtKB-KW"/>
</dbReference>
<evidence type="ECO:0000256" key="3">
    <source>
        <dbReference type="ARBA" id="ARBA00022723"/>
    </source>
</evidence>
<reference evidence="9 10" key="1">
    <citation type="journal article" date="2019" name="Int. J. Syst. Evol. Microbiol.">
        <title>The Global Catalogue of Microorganisms (GCM) 10K type strain sequencing project: providing services to taxonomists for standard genome sequencing and annotation.</title>
        <authorList>
            <consortium name="The Broad Institute Genomics Platform"/>
            <consortium name="The Broad Institute Genome Sequencing Center for Infectious Disease"/>
            <person name="Wu L."/>
            <person name="Ma J."/>
        </authorList>
    </citation>
    <scope>NUCLEOTIDE SEQUENCE [LARGE SCALE GENOMIC DNA]</scope>
    <source>
        <strain evidence="9 10">JCM 17504</strain>
    </source>
</reference>
<dbReference type="SUPFAM" id="SSF52743">
    <property type="entry name" value="Subtilisin-like"/>
    <property type="match status" value="1"/>
</dbReference>
<evidence type="ECO:0000256" key="4">
    <source>
        <dbReference type="ARBA" id="ARBA00022801"/>
    </source>
</evidence>
<dbReference type="InterPro" id="IPR015500">
    <property type="entry name" value="Peptidase_S8_subtilisin-rel"/>
</dbReference>
<evidence type="ECO:0000313" key="10">
    <source>
        <dbReference type="Proteomes" id="UP001501729"/>
    </source>
</evidence>
<feature type="active site" description="Charge relay system" evidence="6">
    <location>
        <position position="131"/>
    </location>
</feature>
<dbReference type="InterPro" id="IPR000209">
    <property type="entry name" value="Peptidase_S8/S53_dom"/>
</dbReference>
<dbReference type="PROSITE" id="PS51892">
    <property type="entry name" value="SUBTILASE"/>
    <property type="match status" value="1"/>
</dbReference>
<dbReference type="InterPro" id="IPR023828">
    <property type="entry name" value="Peptidase_S8_Ser-AS"/>
</dbReference>
<dbReference type="GeneID" id="68615829"/>
<keyword evidence="2 6" id="KW-0645">Protease</keyword>
<sequence length="381" mass="38728">MLRKVNGVSRRNILKGAGSSLSALSIGGFATAKLDETVEVNIGYKSQAGRQAAQNAASDVVREFKFDALTIRAQKQAVTGLQQRDDLRYVEENGTVKALAQTLPWGVDRVDAEVAHSNGETGSGADIAIIDTGIDSTHPDLQANLGTGQSFVTTGGYPAWQDDHGHGTHCAGIADAVNNSQGVVGISTEATLHAVKVLTAAGSGTTSDVAAGIEYTADQGWDVGSLSLGSDSSSQTLKDACQYAQNKGVLLVAAAGNSGPCTDCVGYPAANSSVMAVSSANKNDGLSSFSSQGSEVEIAAPGSNIYSTYVGGTYSTLSGTSMACPHVSGAAGQLMANGYTNDEARQQLKSTAEDIGLSTNESGAGLLDVAAALGFDSSDST</sequence>
<keyword evidence="3" id="KW-0479">Metal-binding</keyword>
<keyword evidence="5 6" id="KW-0720">Serine protease</keyword>
<keyword evidence="10" id="KW-1185">Reference proteome</keyword>
<dbReference type="PANTHER" id="PTHR43806:SF11">
    <property type="entry name" value="CEREVISIN-RELATED"/>
    <property type="match status" value="1"/>
</dbReference>
<accession>A0AAV3UHN1</accession>
<evidence type="ECO:0000256" key="5">
    <source>
        <dbReference type="ARBA" id="ARBA00022825"/>
    </source>
</evidence>
<dbReference type="EMBL" id="BAABKX010000002">
    <property type="protein sequence ID" value="GAA5048834.1"/>
    <property type="molecule type" value="Genomic_DNA"/>
</dbReference>
<dbReference type="AlphaFoldDB" id="A0AAV3UHN1"/>
<dbReference type="PRINTS" id="PR00723">
    <property type="entry name" value="SUBTILISIN"/>
</dbReference>
<dbReference type="InterPro" id="IPR036852">
    <property type="entry name" value="Peptidase_S8/S53_dom_sf"/>
</dbReference>
<dbReference type="PANTHER" id="PTHR43806">
    <property type="entry name" value="PEPTIDASE S8"/>
    <property type="match status" value="1"/>
</dbReference>
<dbReference type="PROSITE" id="PS51318">
    <property type="entry name" value="TAT"/>
    <property type="match status" value="1"/>
</dbReference>
<gene>
    <name evidence="9" type="primary">aprE_3</name>
    <name evidence="9" type="ORF">GCM10025751_21050</name>
</gene>
<dbReference type="InterPro" id="IPR034202">
    <property type="entry name" value="Subtilisin_Carlsberg-like"/>
</dbReference>
<evidence type="ECO:0000256" key="1">
    <source>
        <dbReference type="ARBA" id="ARBA00011073"/>
    </source>
</evidence>
<dbReference type="InterPro" id="IPR023827">
    <property type="entry name" value="Peptidase_S8_Asp-AS"/>
</dbReference>
<dbReference type="PROSITE" id="PS00138">
    <property type="entry name" value="SUBTILASE_SER"/>
    <property type="match status" value="1"/>
</dbReference>
<dbReference type="Proteomes" id="UP001501729">
    <property type="component" value="Unassembled WGS sequence"/>
</dbReference>
<evidence type="ECO:0000256" key="2">
    <source>
        <dbReference type="ARBA" id="ARBA00022670"/>
    </source>
</evidence>
<dbReference type="GO" id="GO:0046872">
    <property type="term" value="F:metal ion binding"/>
    <property type="evidence" value="ECO:0007669"/>
    <property type="project" value="UniProtKB-KW"/>
</dbReference>
<dbReference type="PROSITE" id="PS00136">
    <property type="entry name" value="SUBTILASE_ASP"/>
    <property type="match status" value="1"/>
</dbReference>
<comment type="similarity">
    <text evidence="1 6 7">Belongs to the peptidase S8 family.</text>
</comment>
<dbReference type="InterPro" id="IPR037045">
    <property type="entry name" value="S8pro/Inhibitor_I9_sf"/>
</dbReference>
<dbReference type="Pfam" id="PF00082">
    <property type="entry name" value="Peptidase_S8"/>
    <property type="match status" value="1"/>
</dbReference>
<comment type="caution">
    <text evidence="9">The sequence shown here is derived from an EMBL/GenBank/DDBJ whole genome shotgun (WGS) entry which is preliminary data.</text>
</comment>
<evidence type="ECO:0000256" key="7">
    <source>
        <dbReference type="RuleBase" id="RU003355"/>
    </source>
</evidence>
<evidence type="ECO:0000313" key="9">
    <source>
        <dbReference type="EMBL" id="GAA5048834.1"/>
    </source>
</evidence>
<feature type="active site" description="Charge relay system" evidence="6">
    <location>
        <position position="166"/>
    </location>
</feature>